<accession>A0A0A9FRE5</accession>
<reference evidence="1" key="2">
    <citation type="journal article" date="2015" name="Data Brief">
        <title>Shoot transcriptome of the giant reed, Arundo donax.</title>
        <authorList>
            <person name="Barrero R.A."/>
            <person name="Guerrero F.D."/>
            <person name="Moolhuijzen P."/>
            <person name="Goolsby J.A."/>
            <person name="Tidwell J."/>
            <person name="Bellgard S.E."/>
            <person name="Bellgard M.I."/>
        </authorList>
    </citation>
    <scope>NUCLEOTIDE SEQUENCE</scope>
    <source>
        <tissue evidence="1">Shoot tissue taken approximately 20 cm above the soil surface</tissue>
    </source>
</reference>
<dbReference type="EMBL" id="GBRH01184082">
    <property type="protein sequence ID" value="JAE13814.1"/>
    <property type="molecule type" value="Transcribed_RNA"/>
</dbReference>
<protein>
    <submittedName>
        <fullName evidence="1">Uncharacterized protein</fullName>
    </submittedName>
</protein>
<name>A0A0A9FRE5_ARUDO</name>
<proteinExistence type="predicted"/>
<organism evidence="1">
    <name type="scientific">Arundo donax</name>
    <name type="common">Giant reed</name>
    <name type="synonym">Donax arundinaceus</name>
    <dbReference type="NCBI Taxonomy" id="35708"/>
    <lineage>
        <taxon>Eukaryota</taxon>
        <taxon>Viridiplantae</taxon>
        <taxon>Streptophyta</taxon>
        <taxon>Embryophyta</taxon>
        <taxon>Tracheophyta</taxon>
        <taxon>Spermatophyta</taxon>
        <taxon>Magnoliopsida</taxon>
        <taxon>Liliopsida</taxon>
        <taxon>Poales</taxon>
        <taxon>Poaceae</taxon>
        <taxon>PACMAD clade</taxon>
        <taxon>Arundinoideae</taxon>
        <taxon>Arundineae</taxon>
        <taxon>Arundo</taxon>
    </lineage>
</organism>
<sequence>MAISKDRNAREIMKLVTRRKPSYSNDEMKVFKDFIPWEDWKIS</sequence>
<evidence type="ECO:0000313" key="1">
    <source>
        <dbReference type="EMBL" id="JAE13814.1"/>
    </source>
</evidence>
<reference evidence="1" key="1">
    <citation type="submission" date="2014-09" db="EMBL/GenBank/DDBJ databases">
        <authorList>
            <person name="Magalhaes I.L.F."/>
            <person name="Oliveira U."/>
            <person name="Santos F.R."/>
            <person name="Vidigal T.H.D.A."/>
            <person name="Brescovit A.D."/>
            <person name="Santos A.J."/>
        </authorList>
    </citation>
    <scope>NUCLEOTIDE SEQUENCE</scope>
    <source>
        <tissue evidence="1">Shoot tissue taken approximately 20 cm above the soil surface</tissue>
    </source>
</reference>
<dbReference type="AlphaFoldDB" id="A0A0A9FRE5"/>